<reference evidence="1 2" key="1">
    <citation type="submission" date="2019-11" db="EMBL/GenBank/DDBJ databases">
        <title>Whole genome sequence of Oryza granulata.</title>
        <authorList>
            <person name="Li W."/>
        </authorList>
    </citation>
    <scope>NUCLEOTIDE SEQUENCE [LARGE SCALE GENOMIC DNA]</scope>
    <source>
        <strain evidence="2">cv. Menghai</strain>
        <tissue evidence="1">Leaf</tissue>
    </source>
</reference>
<sequence length="80" mass="8377">MMTRRSGGGVHCQRRGRASRYNGGVLEMAAALGKWASDGVGGSSSGRWRGSPWFRAWLIRRGIGVGDGGCIANIEGGGQL</sequence>
<dbReference type="EMBL" id="SPHZ02000005">
    <property type="protein sequence ID" value="KAF0920277.1"/>
    <property type="molecule type" value="Genomic_DNA"/>
</dbReference>
<gene>
    <name evidence="1" type="ORF">E2562_034126</name>
</gene>
<dbReference type="AlphaFoldDB" id="A0A6G1E6D1"/>
<evidence type="ECO:0000313" key="2">
    <source>
        <dbReference type="Proteomes" id="UP000479710"/>
    </source>
</evidence>
<protein>
    <submittedName>
        <fullName evidence="1">Uncharacterized protein</fullName>
    </submittedName>
</protein>
<accession>A0A6G1E6D1</accession>
<proteinExistence type="predicted"/>
<dbReference type="Proteomes" id="UP000479710">
    <property type="component" value="Unassembled WGS sequence"/>
</dbReference>
<keyword evidence="2" id="KW-1185">Reference proteome</keyword>
<evidence type="ECO:0000313" key="1">
    <source>
        <dbReference type="EMBL" id="KAF0920277.1"/>
    </source>
</evidence>
<name>A0A6G1E6D1_9ORYZ</name>
<comment type="caution">
    <text evidence="1">The sequence shown here is derived from an EMBL/GenBank/DDBJ whole genome shotgun (WGS) entry which is preliminary data.</text>
</comment>
<organism evidence="1 2">
    <name type="scientific">Oryza meyeriana var. granulata</name>
    <dbReference type="NCBI Taxonomy" id="110450"/>
    <lineage>
        <taxon>Eukaryota</taxon>
        <taxon>Viridiplantae</taxon>
        <taxon>Streptophyta</taxon>
        <taxon>Embryophyta</taxon>
        <taxon>Tracheophyta</taxon>
        <taxon>Spermatophyta</taxon>
        <taxon>Magnoliopsida</taxon>
        <taxon>Liliopsida</taxon>
        <taxon>Poales</taxon>
        <taxon>Poaceae</taxon>
        <taxon>BOP clade</taxon>
        <taxon>Oryzoideae</taxon>
        <taxon>Oryzeae</taxon>
        <taxon>Oryzinae</taxon>
        <taxon>Oryza</taxon>
        <taxon>Oryza meyeriana</taxon>
    </lineage>
</organism>